<feature type="compositionally biased region" description="Gly residues" evidence="1">
    <location>
        <begin position="20"/>
        <end position="32"/>
    </location>
</feature>
<protein>
    <submittedName>
        <fullName evidence="2">Uncharacterized protein</fullName>
    </submittedName>
</protein>
<dbReference type="EMBL" id="CADCSY010000043">
    <property type="protein sequence ID" value="CAA9228377.1"/>
    <property type="molecule type" value="Genomic_DNA"/>
</dbReference>
<evidence type="ECO:0000313" key="2">
    <source>
        <dbReference type="EMBL" id="CAA9228377.1"/>
    </source>
</evidence>
<proteinExistence type="predicted"/>
<gene>
    <name evidence="2" type="ORF">AVDCRST_MAG20-1073</name>
</gene>
<organism evidence="2">
    <name type="scientific">uncultured Acidimicrobiales bacterium</name>
    <dbReference type="NCBI Taxonomy" id="310071"/>
    <lineage>
        <taxon>Bacteria</taxon>
        <taxon>Bacillati</taxon>
        <taxon>Actinomycetota</taxon>
        <taxon>Acidimicrobiia</taxon>
        <taxon>Acidimicrobiales</taxon>
        <taxon>environmental samples</taxon>
    </lineage>
</organism>
<feature type="region of interest" description="Disordered" evidence="1">
    <location>
        <begin position="1"/>
        <end position="55"/>
    </location>
</feature>
<evidence type="ECO:0000256" key="1">
    <source>
        <dbReference type="SAM" id="MobiDB-lite"/>
    </source>
</evidence>
<accession>A0A6J4HMH1</accession>
<name>A0A6J4HMH1_9ACTN</name>
<sequence>MPSVTLPTTRCAARRRGPGDPAGGSGRGGPRLDGGDRAASHPAGSAACGLDARRP</sequence>
<reference evidence="2" key="1">
    <citation type="submission" date="2020-02" db="EMBL/GenBank/DDBJ databases">
        <authorList>
            <person name="Meier V. D."/>
        </authorList>
    </citation>
    <scope>NUCLEOTIDE SEQUENCE</scope>
    <source>
        <strain evidence="2">AVDCRST_MAG20</strain>
    </source>
</reference>
<dbReference type="AlphaFoldDB" id="A0A6J4HMH1"/>